<dbReference type="EMBL" id="JAAGVY010000008">
    <property type="protein sequence ID" value="NEN23190.1"/>
    <property type="molecule type" value="Genomic_DNA"/>
</dbReference>
<feature type="repeat" description="TPR" evidence="3">
    <location>
        <begin position="156"/>
        <end position="189"/>
    </location>
</feature>
<evidence type="ECO:0000313" key="5">
    <source>
        <dbReference type="Proteomes" id="UP000486602"/>
    </source>
</evidence>
<dbReference type="PROSITE" id="PS50293">
    <property type="entry name" value="TPR_REGION"/>
    <property type="match status" value="2"/>
</dbReference>
<gene>
    <name evidence="4" type="ORF">G3O08_06715</name>
</gene>
<dbReference type="Pfam" id="PF13181">
    <property type="entry name" value="TPR_8"/>
    <property type="match status" value="1"/>
</dbReference>
<sequence length="336" mass="38235">MLHTRILITLIAIALISCDSAENSDRHISRKGDTQEVDLIESLNDRIVAKPNDPNLYVKRAMAYRDRKMMQLAIRDAERALAIDSTVSYFHTVLGELEFQSGQLRGARLSLEKAVKYDDTNTDALLKLAETNFLLRRYDEALVYTNDALRIDDKLAQGYFIKGFIYKELGDTTLAKSSFQTATEVNPEHYEAYMELGNITAYQGDPLALEYFKTALEIKPKSAEALYNLGMFLQAGEKYEQAMAIYRQLIDTDPNNFLGYYNAGYLNLTEFGAYETALAYFDTVLTIEPTYVDAMYNRGVCFEEMNEKQQAINVYKNVLEISPDYTLAAKGLNRLM</sequence>
<evidence type="ECO:0000256" key="2">
    <source>
        <dbReference type="ARBA" id="ARBA00022803"/>
    </source>
</evidence>
<comment type="caution">
    <text evidence="4">The sequence shown here is derived from an EMBL/GenBank/DDBJ whole genome shotgun (WGS) entry which is preliminary data.</text>
</comment>
<dbReference type="InterPro" id="IPR050498">
    <property type="entry name" value="Ycf3"/>
</dbReference>
<feature type="repeat" description="TPR" evidence="3">
    <location>
        <begin position="292"/>
        <end position="325"/>
    </location>
</feature>
<organism evidence="4 5">
    <name type="scientific">Cryomorpha ignava</name>
    <dbReference type="NCBI Taxonomy" id="101383"/>
    <lineage>
        <taxon>Bacteria</taxon>
        <taxon>Pseudomonadati</taxon>
        <taxon>Bacteroidota</taxon>
        <taxon>Flavobacteriia</taxon>
        <taxon>Flavobacteriales</taxon>
        <taxon>Cryomorphaceae</taxon>
        <taxon>Cryomorpha</taxon>
    </lineage>
</organism>
<dbReference type="AlphaFoldDB" id="A0A7K3WNG3"/>
<dbReference type="PANTHER" id="PTHR44858:SF1">
    <property type="entry name" value="UDP-N-ACETYLGLUCOSAMINE--PEPTIDE N-ACETYLGLUCOSAMINYLTRANSFERASE SPINDLY-RELATED"/>
    <property type="match status" value="1"/>
</dbReference>
<protein>
    <submittedName>
        <fullName evidence="4">Tetratricopeptide repeat protein</fullName>
    </submittedName>
</protein>
<dbReference type="InterPro" id="IPR011990">
    <property type="entry name" value="TPR-like_helical_dom_sf"/>
</dbReference>
<dbReference type="Gene3D" id="1.25.40.10">
    <property type="entry name" value="Tetratricopeptide repeat domain"/>
    <property type="match status" value="4"/>
</dbReference>
<dbReference type="PROSITE" id="PS51257">
    <property type="entry name" value="PROKAR_LIPOPROTEIN"/>
    <property type="match status" value="1"/>
</dbReference>
<name>A0A7K3WNG3_9FLAO</name>
<evidence type="ECO:0000256" key="3">
    <source>
        <dbReference type="PROSITE-ProRule" id="PRU00339"/>
    </source>
</evidence>
<reference evidence="4 5" key="1">
    <citation type="submission" date="2020-02" db="EMBL/GenBank/DDBJ databases">
        <title>Out from the shadows clarifying the taxonomy of the family Cryomorphaceae and related taxa by utilizing the GTDB taxonomic framework.</title>
        <authorList>
            <person name="Bowman J.P."/>
        </authorList>
    </citation>
    <scope>NUCLEOTIDE SEQUENCE [LARGE SCALE GENOMIC DNA]</scope>
    <source>
        <strain evidence="4 5">QSSC 1-22</strain>
    </source>
</reference>
<dbReference type="PANTHER" id="PTHR44858">
    <property type="entry name" value="TETRATRICOPEPTIDE REPEAT PROTEIN 6"/>
    <property type="match status" value="1"/>
</dbReference>
<proteinExistence type="predicted"/>
<evidence type="ECO:0000313" key="4">
    <source>
        <dbReference type="EMBL" id="NEN23190.1"/>
    </source>
</evidence>
<dbReference type="Pfam" id="PF00515">
    <property type="entry name" value="TPR_1"/>
    <property type="match status" value="1"/>
</dbReference>
<dbReference type="PROSITE" id="PS50005">
    <property type="entry name" value="TPR"/>
    <property type="match status" value="4"/>
</dbReference>
<evidence type="ECO:0000256" key="1">
    <source>
        <dbReference type="ARBA" id="ARBA00022737"/>
    </source>
</evidence>
<dbReference type="Pfam" id="PF14559">
    <property type="entry name" value="TPR_19"/>
    <property type="match status" value="2"/>
</dbReference>
<dbReference type="SUPFAM" id="SSF48452">
    <property type="entry name" value="TPR-like"/>
    <property type="match status" value="2"/>
</dbReference>
<keyword evidence="1" id="KW-0677">Repeat</keyword>
<dbReference type="Proteomes" id="UP000486602">
    <property type="component" value="Unassembled WGS sequence"/>
</dbReference>
<dbReference type="SMART" id="SM00028">
    <property type="entry name" value="TPR"/>
    <property type="match status" value="8"/>
</dbReference>
<feature type="repeat" description="TPR" evidence="3">
    <location>
        <begin position="190"/>
        <end position="222"/>
    </location>
</feature>
<dbReference type="InterPro" id="IPR019734">
    <property type="entry name" value="TPR_rpt"/>
</dbReference>
<keyword evidence="5" id="KW-1185">Reference proteome</keyword>
<dbReference type="RefSeq" id="WP_163284151.1">
    <property type="nucleotide sequence ID" value="NZ_JAAGVY010000008.1"/>
</dbReference>
<accession>A0A7K3WNG3</accession>
<keyword evidence="2 3" id="KW-0802">TPR repeat</keyword>
<feature type="repeat" description="TPR" evidence="3">
    <location>
        <begin position="223"/>
        <end position="256"/>
    </location>
</feature>